<dbReference type="EMBL" id="MEXH01000011">
    <property type="protein sequence ID" value="OGC92620.1"/>
    <property type="molecule type" value="Genomic_DNA"/>
</dbReference>
<dbReference type="Pfam" id="PF02875">
    <property type="entry name" value="Mur_ligase_C"/>
    <property type="match status" value="1"/>
</dbReference>
<dbReference type="InterPro" id="IPR036615">
    <property type="entry name" value="Mur_ligase_C_dom_sf"/>
</dbReference>
<dbReference type="InterPro" id="IPR013221">
    <property type="entry name" value="Mur_ligase_cen"/>
</dbReference>
<evidence type="ECO:0000313" key="4">
    <source>
        <dbReference type="Proteomes" id="UP000178176"/>
    </source>
</evidence>
<dbReference type="InterPro" id="IPR036565">
    <property type="entry name" value="Mur-like_cat_sf"/>
</dbReference>
<accession>A0A1F4YF48</accession>
<dbReference type="SUPFAM" id="SSF53244">
    <property type="entry name" value="MurD-like peptide ligases, peptide-binding domain"/>
    <property type="match status" value="1"/>
</dbReference>
<dbReference type="Proteomes" id="UP000178176">
    <property type="component" value="Unassembled WGS sequence"/>
</dbReference>
<dbReference type="GO" id="GO:0005524">
    <property type="term" value="F:ATP binding"/>
    <property type="evidence" value="ECO:0007669"/>
    <property type="project" value="InterPro"/>
</dbReference>
<dbReference type="GO" id="GO:0016881">
    <property type="term" value="F:acid-amino acid ligase activity"/>
    <property type="evidence" value="ECO:0007669"/>
    <property type="project" value="InterPro"/>
</dbReference>
<dbReference type="AlphaFoldDB" id="A0A1F4YF48"/>
<evidence type="ECO:0000313" key="3">
    <source>
        <dbReference type="EMBL" id="OGC92620.1"/>
    </source>
</evidence>
<dbReference type="InterPro" id="IPR004101">
    <property type="entry name" value="Mur_ligase_C"/>
</dbReference>
<dbReference type="PANTHER" id="PTHR23135">
    <property type="entry name" value="MUR LIGASE FAMILY MEMBER"/>
    <property type="match status" value="1"/>
</dbReference>
<evidence type="ECO:0008006" key="5">
    <source>
        <dbReference type="Google" id="ProtNLM"/>
    </source>
</evidence>
<organism evidence="3 4">
    <name type="scientific">Candidatus Amesbacteria bacterium RIFCSPHIGHO2_01_FULL_48_32b</name>
    <dbReference type="NCBI Taxonomy" id="1797253"/>
    <lineage>
        <taxon>Bacteria</taxon>
        <taxon>Candidatus Amesiibacteriota</taxon>
    </lineage>
</organism>
<gene>
    <name evidence="3" type="ORF">A2876_02955</name>
</gene>
<name>A0A1F4YF48_9BACT</name>
<proteinExistence type="predicted"/>
<evidence type="ECO:0000259" key="2">
    <source>
        <dbReference type="Pfam" id="PF08245"/>
    </source>
</evidence>
<feature type="domain" description="Mur ligase C-terminal" evidence="1">
    <location>
        <begin position="230"/>
        <end position="354"/>
    </location>
</feature>
<reference evidence="3 4" key="1">
    <citation type="journal article" date="2016" name="Nat. Commun.">
        <title>Thousands of microbial genomes shed light on interconnected biogeochemical processes in an aquifer system.</title>
        <authorList>
            <person name="Anantharaman K."/>
            <person name="Brown C.T."/>
            <person name="Hug L.A."/>
            <person name="Sharon I."/>
            <person name="Castelle C.J."/>
            <person name="Probst A.J."/>
            <person name="Thomas B.C."/>
            <person name="Singh A."/>
            <person name="Wilkins M.J."/>
            <person name="Karaoz U."/>
            <person name="Brodie E.L."/>
            <person name="Williams K.H."/>
            <person name="Hubbard S.S."/>
            <person name="Banfield J.F."/>
        </authorList>
    </citation>
    <scope>NUCLEOTIDE SEQUENCE [LARGE SCALE GENOMIC DNA]</scope>
</reference>
<evidence type="ECO:0000259" key="1">
    <source>
        <dbReference type="Pfam" id="PF02875"/>
    </source>
</evidence>
<dbReference type="SUPFAM" id="SSF53623">
    <property type="entry name" value="MurD-like peptide ligases, catalytic domain"/>
    <property type="match status" value="1"/>
</dbReference>
<feature type="domain" description="Mur ligase central" evidence="2">
    <location>
        <begin position="36"/>
        <end position="176"/>
    </location>
</feature>
<dbReference type="Pfam" id="PF08245">
    <property type="entry name" value="Mur_ligase_M"/>
    <property type="match status" value="1"/>
</dbReference>
<dbReference type="PANTHER" id="PTHR23135:SF4">
    <property type="entry name" value="UDP-N-ACETYLMURAMOYL-L-ALANYL-D-GLUTAMATE--2,6-DIAMINOPIMELATE LIGASE MURE HOMOLOG, CHLOROPLASTIC"/>
    <property type="match status" value="1"/>
</dbReference>
<dbReference type="Gene3D" id="3.90.190.20">
    <property type="entry name" value="Mur ligase, C-terminal domain"/>
    <property type="match status" value="1"/>
</dbReference>
<comment type="caution">
    <text evidence="3">The sequence shown here is derived from an EMBL/GenBank/DDBJ whole genome shotgun (WGS) entry which is preliminary data.</text>
</comment>
<sequence>MKRIWEEIKNPFRWVRSWFWVIYYGFPAKKLTVVAVTGTDGKTTTVNLIFEILKAAGIKAGMVSTVGARIGEQRIEMGLHVTTPDEDVMQKLFAKMADAGCTHAVVEVTSHRLAQYKTEGYNVKIAVLTNISHEHLDYHGSMEEYVAVKARLFEKAEFGVLNKDDPSFGQFKSQTIVQYSKSKIKKVSPSLAGNYNKYNIGAAEAVAGILGIQEDRIKRIVREFAGVPGRREEVVMGQKFRCIVDFAHTPNGLKNLLVSLREESRPKNRIILIFGCTGERDKEKRPVMGEIADKFTDVVIVTTDDVRGESQDDIYEQITREMKGKPMREDDRDKAIETGVKMAKAGDIVVAAGMGHETTQLIGKTEVKRSDRAAFERAVAGRLLK</sequence>
<protein>
    <recommendedName>
        <fullName evidence="5">UDP-N-acetylmuramoyl-L-alanyl-D-glutamate--2, 6-diaminopimelate ligase</fullName>
    </recommendedName>
</protein>
<dbReference type="Gene3D" id="3.40.1190.10">
    <property type="entry name" value="Mur-like, catalytic domain"/>
    <property type="match status" value="1"/>
</dbReference>